<accession>A0ABW3UZ21</accession>
<organism evidence="2 3">
    <name type="scientific">Paenibacillus vulneris</name>
    <dbReference type="NCBI Taxonomy" id="1133364"/>
    <lineage>
        <taxon>Bacteria</taxon>
        <taxon>Bacillati</taxon>
        <taxon>Bacillota</taxon>
        <taxon>Bacilli</taxon>
        <taxon>Bacillales</taxon>
        <taxon>Paenibacillaceae</taxon>
        <taxon>Paenibacillus</taxon>
    </lineage>
</organism>
<feature type="transmembrane region" description="Helical" evidence="1">
    <location>
        <begin position="50"/>
        <end position="72"/>
    </location>
</feature>
<keyword evidence="1" id="KW-0812">Transmembrane</keyword>
<dbReference type="Proteomes" id="UP001597180">
    <property type="component" value="Unassembled WGS sequence"/>
</dbReference>
<sequence length="73" mass="8058">MTKPLHETQPDSARVEKADYINPLQDAQPIQNGGSSKKADIGSMPSPIRYFGYFFFTSAAVVLLVGLLIQFLK</sequence>
<evidence type="ECO:0000313" key="2">
    <source>
        <dbReference type="EMBL" id="MFD1224839.1"/>
    </source>
</evidence>
<name>A0ABW3UZ21_9BACL</name>
<evidence type="ECO:0000256" key="1">
    <source>
        <dbReference type="SAM" id="Phobius"/>
    </source>
</evidence>
<protein>
    <recommendedName>
        <fullName evidence="4">Amino acid transporter</fullName>
    </recommendedName>
</protein>
<dbReference type="RefSeq" id="WP_079913416.1">
    <property type="nucleotide sequence ID" value="NZ_BAABJG010000058.1"/>
</dbReference>
<dbReference type="EMBL" id="JBHTLU010000050">
    <property type="protein sequence ID" value="MFD1224839.1"/>
    <property type="molecule type" value="Genomic_DNA"/>
</dbReference>
<reference evidence="3" key="1">
    <citation type="journal article" date="2019" name="Int. J. Syst. Evol. Microbiol.">
        <title>The Global Catalogue of Microorganisms (GCM) 10K type strain sequencing project: providing services to taxonomists for standard genome sequencing and annotation.</title>
        <authorList>
            <consortium name="The Broad Institute Genomics Platform"/>
            <consortium name="The Broad Institute Genome Sequencing Center for Infectious Disease"/>
            <person name="Wu L."/>
            <person name="Ma J."/>
        </authorList>
    </citation>
    <scope>NUCLEOTIDE SEQUENCE [LARGE SCALE GENOMIC DNA]</scope>
    <source>
        <strain evidence="3">CCUG 53270</strain>
    </source>
</reference>
<comment type="caution">
    <text evidence="2">The sequence shown here is derived from an EMBL/GenBank/DDBJ whole genome shotgun (WGS) entry which is preliminary data.</text>
</comment>
<proteinExistence type="predicted"/>
<keyword evidence="1" id="KW-0472">Membrane</keyword>
<keyword evidence="3" id="KW-1185">Reference proteome</keyword>
<evidence type="ECO:0000313" key="3">
    <source>
        <dbReference type="Proteomes" id="UP001597180"/>
    </source>
</evidence>
<evidence type="ECO:0008006" key="4">
    <source>
        <dbReference type="Google" id="ProtNLM"/>
    </source>
</evidence>
<keyword evidence="1" id="KW-1133">Transmembrane helix</keyword>
<gene>
    <name evidence="2" type="ORF">ACFQ4B_32495</name>
</gene>